<keyword evidence="2" id="KW-0812">Transmembrane</keyword>
<protein>
    <recommendedName>
        <fullName evidence="3">DUF7702 domain-containing protein</fullName>
    </recommendedName>
</protein>
<keyword evidence="2" id="KW-1133">Transmembrane helix</keyword>
<proteinExistence type="predicted"/>
<keyword evidence="2" id="KW-0472">Membrane</keyword>
<sequence length="315" mass="34667">MAHVTLSDGLAVWELVYYVVTLICSVFVSFRHGLARSSGWIFLTILSIMRVIGCSAQIATITATSDTAETIATIAGFLGLSPLLLATLGILSRVYYYLLKRPYNTIFNLFIARIVQVPAVVALILCIVGATSADTATDIINQDTVKAGVIVYLVVLILLTLLTIGANITRYITERQGESRMLLVVTLSLPFLFIRIIHSLLLIFNKRFQDSAAEESTSSVLIELFMAKVEEMIVVFLYLYAGFTHKAVPERNHGKRTTEEKLAHRAARGDFGGGKLGVLSLAVAAASASFSRENYNQSQHQPAEIGLRQQHRTRE</sequence>
<dbReference type="Proteomes" id="UP000240493">
    <property type="component" value="Unassembled WGS sequence"/>
</dbReference>
<feature type="transmembrane region" description="Helical" evidence="2">
    <location>
        <begin position="150"/>
        <end position="169"/>
    </location>
</feature>
<feature type="transmembrane region" description="Helical" evidence="2">
    <location>
        <begin position="15"/>
        <end position="33"/>
    </location>
</feature>
<feature type="transmembrane region" description="Helical" evidence="2">
    <location>
        <begin position="110"/>
        <end position="130"/>
    </location>
</feature>
<reference evidence="4 5" key="1">
    <citation type="submission" date="2016-07" db="EMBL/GenBank/DDBJ databases">
        <title>Multiple horizontal gene transfer events from other fungi enriched the ability of initially mycotrophic Trichoderma (Ascomycota) to feed on dead plant biomass.</title>
        <authorList>
            <consortium name="DOE Joint Genome Institute"/>
            <person name="Aerts A."/>
            <person name="Atanasova L."/>
            <person name="Chenthamara K."/>
            <person name="Zhang J."/>
            <person name="Grujic M."/>
            <person name="Henrissat B."/>
            <person name="Kuo A."/>
            <person name="Salamov A."/>
            <person name="Lipzen A."/>
            <person name="Labutti K."/>
            <person name="Barry K."/>
            <person name="Miao Y."/>
            <person name="Rahimi M.J."/>
            <person name="Shen Q."/>
            <person name="Grigoriev I.V."/>
            <person name="Kubicek C.P."/>
            <person name="Druzhinina I.S."/>
        </authorList>
    </citation>
    <scope>NUCLEOTIDE SEQUENCE [LARGE SCALE GENOMIC DNA]</scope>
    <source>
        <strain evidence="4 5">CBS 433.97</strain>
    </source>
</reference>
<feature type="region of interest" description="Disordered" evidence="1">
    <location>
        <begin position="294"/>
        <end position="315"/>
    </location>
</feature>
<feature type="transmembrane region" description="Helical" evidence="2">
    <location>
        <begin position="224"/>
        <end position="243"/>
    </location>
</feature>
<dbReference type="Pfam" id="PF24800">
    <property type="entry name" value="DUF7702"/>
    <property type="match status" value="1"/>
</dbReference>
<dbReference type="PANTHER" id="PTHR42109:SF2">
    <property type="entry name" value="INTEGRAL MEMBRANE PROTEIN"/>
    <property type="match status" value="1"/>
</dbReference>
<evidence type="ECO:0000259" key="3">
    <source>
        <dbReference type="Pfam" id="PF24800"/>
    </source>
</evidence>
<dbReference type="STRING" id="1042311.A0A2T3YQV3"/>
<dbReference type="AlphaFoldDB" id="A0A2T3YQV3"/>
<feature type="domain" description="DUF7702" evidence="3">
    <location>
        <begin position="4"/>
        <end position="246"/>
    </location>
</feature>
<keyword evidence="5" id="KW-1185">Reference proteome</keyword>
<dbReference type="InterPro" id="IPR056119">
    <property type="entry name" value="DUF7702"/>
</dbReference>
<name>A0A2T3YQV3_TRIA4</name>
<dbReference type="EMBL" id="KZ679286">
    <property type="protein sequence ID" value="PTB34955.1"/>
    <property type="molecule type" value="Genomic_DNA"/>
</dbReference>
<dbReference type="PANTHER" id="PTHR42109">
    <property type="entry name" value="UNPLACED GENOMIC SCAFFOLD UM_SCAF_CONTIG_1.265, WHOLE GENOME SHOTGUN SEQUENCE"/>
    <property type="match status" value="1"/>
</dbReference>
<organism evidence="4 5">
    <name type="scientific">Trichoderma asperellum (strain ATCC 204424 / CBS 433.97 / NBRC 101777)</name>
    <dbReference type="NCBI Taxonomy" id="1042311"/>
    <lineage>
        <taxon>Eukaryota</taxon>
        <taxon>Fungi</taxon>
        <taxon>Dikarya</taxon>
        <taxon>Ascomycota</taxon>
        <taxon>Pezizomycotina</taxon>
        <taxon>Sordariomycetes</taxon>
        <taxon>Hypocreomycetidae</taxon>
        <taxon>Hypocreales</taxon>
        <taxon>Hypocreaceae</taxon>
        <taxon>Trichoderma</taxon>
    </lineage>
</organism>
<evidence type="ECO:0000256" key="1">
    <source>
        <dbReference type="SAM" id="MobiDB-lite"/>
    </source>
</evidence>
<accession>A0A2T3YQV3</accession>
<evidence type="ECO:0000313" key="5">
    <source>
        <dbReference type="Proteomes" id="UP000240493"/>
    </source>
</evidence>
<feature type="transmembrane region" description="Helical" evidence="2">
    <location>
        <begin position="71"/>
        <end position="98"/>
    </location>
</feature>
<evidence type="ECO:0000313" key="4">
    <source>
        <dbReference type="EMBL" id="PTB34955.1"/>
    </source>
</evidence>
<evidence type="ECO:0000256" key="2">
    <source>
        <dbReference type="SAM" id="Phobius"/>
    </source>
</evidence>
<feature type="transmembrane region" description="Helical" evidence="2">
    <location>
        <begin position="40"/>
        <end position="59"/>
    </location>
</feature>
<dbReference type="OrthoDB" id="2560628at2759"/>
<gene>
    <name evidence="4" type="ORF">M441DRAFT_74678</name>
</gene>
<feature type="transmembrane region" description="Helical" evidence="2">
    <location>
        <begin position="181"/>
        <end position="204"/>
    </location>
</feature>